<keyword evidence="4 8" id="KW-0418">Kinase</keyword>
<dbReference type="STRING" id="640635.SAMN04489806_0312"/>
<evidence type="ECO:0000259" key="7">
    <source>
        <dbReference type="Pfam" id="PF00294"/>
    </source>
</evidence>
<dbReference type="Gene3D" id="3.40.1190.20">
    <property type="match status" value="1"/>
</dbReference>
<evidence type="ECO:0000313" key="8">
    <source>
        <dbReference type="EMBL" id="SEB38027.1"/>
    </source>
</evidence>
<evidence type="ECO:0000313" key="9">
    <source>
        <dbReference type="Proteomes" id="UP000199183"/>
    </source>
</evidence>
<dbReference type="OrthoDB" id="9801219at2"/>
<protein>
    <submittedName>
        <fullName evidence="8">1-phosphofructokinase</fullName>
    </submittedName>
</protein>
<evidence type="ECO:0000256" key="6">
    <source>
        <dbReference type="PIRNR" id="PIRNR000535"/>
    </source>
</evidence>
<dbReference type="GO" id="GO:0005524">
    <property type="term" value="F:ATP binding"/>
    <property type="evidence" value="ECO:0007669"/>
    <property type="project" value="UniProtKB-KW"/>
</dbReference>
<evidence type="ECO:0000256" key="1">
    <source>
        <dbReference type="ARBA" id="ARBA00010688"/>
    </source>
</evidence>
<dbReference type="InterPro" id="IPR011611">
    <property type="entry name" value="PfkB_dom"/>
</dbReference>
<dbReference type="PANTHER" id="PTHR46566:SF5">
    <property type="entry name" value="1-PHOSPHOFRUCTOKINASE"/>
    <property type="match status" value="1"/>
</dbReference>
<keyword evidence="3" id="KW-0547">Nucleotide-binding</keyword>
<dbReference type="GO" id="GO:0008443">
    <property type="term" value="F:phosphofructokinase activity"/>
    <property type="evidence" value="ECO:0007669"/>
    <property type="project" value="TreeGrafter"/>
</dbReference>
<feature type="domain" description="Carbohydrate kinase PfkB" evidence="7">
    <location>
        <begin position="8"/>
        <end position="285"/>
    </location>
</feature>
<evidence type="ECO:0000256" key="3">
    <source>
        <dbReference type="ARBA" id="ARBA00022741"/>
    </source>
</evidence>
<proteinExistence type="inferred from homology"/>
<dbReference type="PANTHER" id="PTHR46566">
    <property type="entry name" value="1-PHOSPHOFRUCTOKINASE-RELATED"/>
    <property type="match status" value="1"/>
</dbReference>
<name>A0A1H4IVK8_9MICO</name>
<dbReference type="RefSeq" id="WP_091179154.1">
    <property type="nucleotide sequence ID" value="NZ_FNRY01000001.1"/>
</dbReference>
<evidence type="ECO:0000256" key="5">
    <source>
        <dbReference type="ARBA" id="ARBA00022840"/>
    </source>
</evidence>
<dbReference type="InterPro" id="IPR029056">
    <property type="entry name" value="Ribokinase-like"/>
</dbReference>
<comment type="similarity">
    <text evidence="1">Belongs to the carbohydrate kinase PfkB family.</text>
</comment>
<dbReference type="AlphaFoldDB" id="A0A1H4IVK8"/>
<reference evidence="8 9" key="1">
    <citation type="submission" date="2016-10" db="EMBL/GenBank/DDBJ databases">
        <authorList>
            <person name="de Groot N.N."/>
        </authorList>
    </citation>
    <scope>NUCLEOTIDE SEQUENCE [LARGE SCALE GENOMIC DNA]</scope>
    <source>
        <strain evidence="8 9">DSM 21799</strain>
    </source>
</reference>
<dbReference type="SUPFAM" id="SSF53613">
    <property type="entry name" value="Ribokinase-like"/>
    <property type="match status" value="1"/>
</dbReference>
<dbReference type="PIRSF" id="PIRSF000535">
    <property type="entry name" value="1PFK/6PFK/LacC"/>
    <property type="match status" value="1"/>
</dbReference>
<sequence>MIITVTPNPALDATITLDHVTPGGTHRVAPAVLRAGGKGINVARVLAEQGEQVTAIAPVSASEVAFADDLASVPHSFVGTPERVRRSTAFVETGTGTTTIFNESGTPQPQTVWIELGDVVSSRLPEARCLVVSGSCPPEAPASLTASLTALARNAGIPSIADATGEQLLGAARAGASVLKPNRAELADTTGENDPVAGARALQALGAGTVVVSLGEDGMIAVPRDPDAAVLSGRLGRVLRGNPTGAGDAAVAALAACLARDPNAALEPLLRRAVAWSAAAVLMPLAGSIHSSHPDLAAEVAVEPLESR</sequence>
<evidence type="ECO:0000256" key="2">
    <source>
        <dbReference type="ARBA" id="ARBA00022679"/>
    </source>
</evidence>
<keyword evidence="2 6" id="KW-0808">Transferase</keyword>
<dbReference type="GO" id="GO:0005829">
    <property type="term" value="C:cytosol"/>
    <property type="evidence" value="ECO:0007669"/>
    <property type="project" value="TreeGrafter"/>
</dbReference>
<dbReference type="EMBL" id="FNRY01000001">
    <property type="protein sequence ID" value="SEB38027.1"/>
    <property type="molecule type" value="Genomic_DNA"/>
</dbReference>
<dbReference type="InterPro" id="IPR017583">
    <property type="entry name" value="Tagatose/fructose_Pkinase"/>
</dbReference>
<keyword evidence="5" id="KW-0067">ATP-binding</keyword>
<dbReference type="PROSITE" id="PS00584">
    <property type="entry name" value="PFKB_KINASES_2"/>
    <property type="match status" value="1"/>
</dbReference>
<dbReference type="Proteomes" id="UP000199183">
    <property type="component" value="Unassembled WGS sequence"/>
</dbReference>
<accession>A0A1H4IVK8</accession>
<evidence type="ECO:0000256" key="4">
    <source>
        <dbReference type="ARBA" id="ARBA00022777"/>
    </source>
</evidence>
<dbReference type="InterPro" id="IPR002173">
    <property type="entry name" value="Carboh/pur_kinase_PfkB_CS"/>
</dbReference>
<keyword evidence="9" id="KW-1185">Reference proteome</keyword>
<gene>
    <name evidence="8" type="ORF">SAMN04489806_0312</name>
</gene>
<dbReference type="Pfam" id="PF00294">
    <property type="entry name" value="PfkB"/>
    <property type="match status" value="1"/>
</dbReference>
<organism evidence="8 9">
    <name type="scientific">Paramicrobacterium humi</name>
    <dbReference type="NCBI Taxonomy" id="640635"/>
    <lineage>
        <taxon>Bacteria</taxon>
        <taxon>Bacillati</taxon>
        <taxon>Actinomycetota</taxon>
        <taxon>Actinomycetes</taxon>
        <taxon>Micrococcales</taxon>
        <taxon>Microbacteriaceae</taxon>
        <taxon>Paramicrobacterium</taxon>
    </lineage>
</organism>